<feature type="transmembrane region" description="Helical" evidence="5">
    <location>
        <begin position="49"/>
        <end position="68"/>
    </location>
</feature>
<feature type="transmembrane region" description="Helical" evidence="5">
    <location>
        <begin position="423"/>
        <end position="440"/>
    </location>
</feature>
<sequence length="446" mass="49392">MRLGRFGNLRQKFFDSLLLVLLALAPLTTGYIFYHKSHLEGGASDEVRGVLFATQLLTLLVIMAGVWIWRHGLIDRSSRLVLRMSFALLVVVALSAFFSGRPDSYIPTAWLLLGYLLTWSIFAFFKLSIRLVAIALSIGGALQFMLALSQFSFQRVIANKWLGIAEHLPDIAGTSVVETINGRWLRAYGSLPHPNMLGTYLAIAALASLFLFLSVRGRWRLLAGLGAMVNILGMGLTFSRSAFVGFLAGLVVLLAGYALVTKRSDRRSVLLVAGFSLTILIAVSALLYEPFLTRIMAIGRLERISIESRLNQYDEAWGLVKMSPWFGVGPGMMPEVSAYVLAMYPNPWDYQPIHNLPILILVETGIVGLIVWLALVLSLLRLGIKTVFRRTGFDSVLPVVLLIVLLTAGLFDHFVWSSWFGQLLFWASSGLLLAAVRVKIDSSVER</sequence>
<feature type="transmembrane region" description="Helical" evidence="5">
    <location>
        <begin position="132"/>
        <end position="153"/>
    </location>
</feature>
<proteinExistence type="predicted"/>
<feature type="transmembrane region" description="Helical" evidence="5">
    <location>
        <begin position="269"/>
        <end position="288"/>
    </location>
</feature>
<protein>
    <recommendedName>
        <fullName evidence="6">O-antigen ligase-related domain-containing protein</fullName>
    </recommendedName>
</protein>
<dbReference type="InterPro" id="IPR051533">
    <property type="entry name" value="WaaL-like"/>
</dbReference>
<feature type="transmembrane region" description="Helical" evidence="5">
    <location>
        <begin position="356"/>
        <end position="380"/>
    </location>
</feature>
<evidence type="ECO:0000256" key="2">
    <source>
        <dbReference type="ARBA" id="ARBA00022692"/>
    </source>
</evidence>
<keyword evidence="4 5" id="KW-0472">Membrane</keyword>
<dbReference type="PANTHER" id="PTHR37422:SF13">
    <property type="entry name" value="LIPOPOLYSACCHARIDE BIOSYNTHESIS PROTEIN PA4999-RELATED"/>
    <property type="match status" value="1"/>
</dbReference>
<dbReference type="InterPro" id="IPR007016">
    <property type="entry name" value="O-antigen_ligase-rel_domated"/>
</dbReference>
<comment type="caution">
    <text evidence="7">The sequence shown here is derived from an EMBL/GenBank/DDBJ whole genome shotgun (WGS) entry which is preliminary data.</text>
</comment>
<accession>A0A1F7WBI2</accession>
<feature type="transmembrane region" description="Helical" evidence="5">
    <location>
        <begin position="105"/>
        <end position="125"/>
    </location>
</feature>
<evidence type="ECO:0000256" key="3">
    <source>
        <dbReference type="ARBA" id="ARBA00022989"/>
    </source>
</evidence>
<organism evidence="7 8">
    <name type="scientific">Candidatus Uhrbacteria bacterium RIFOXYC2_FULL_47_19</name>
    <dbReference type="NCBI Taxonomy" id="1802424"/>
    <lineage>
        <taxon>Bacteria</taxon>
        <taxon>Candidatus Uhriibacteriota</taxon>
    </lineage>
</organism>
<evidence type="ECO:0000256" key="5">
    <source>
        <dbReference type="SAM" id="Phobius"/>
    </source>
</evidence>
<dbReference type="GO" id="GO:0016020">
    <property type="term" value="C:membrane"/>
    <property type="evidence" value="ECO:0007669"/>
    <property type="project" value="UniProtKB-SubCell"/>
</dbReference>
<feature type="transmembrane region" description="Helical" evidence="5">
    <location>
        <begin position="194"/>
        <end position="212"/>
    </location>
</feature>
<evidence type="ECO:0000256" key="4">
    <source>
        <dbReference type="ARBA" id="ARBA00023136"/>
    </source>
</evidence>
<feature type="transmembrane region" description="Helical" evidence="5">
    <location>
        <begin position="242"/>
        <end position="260"/>
    </location>
</feature>
<keyword evidence="3 5" id="KW-1133">Transmembrane helix</keyword>
<dbReference type="PANTHER" id="PTHR37422">
    <property type="entry name" value="TEICHURONIC ACID BIOSYNTHESIS PROTEIN TUAE"/>
    <property type="match status" value="1"/>
</dbReference>
<keyword evidence="2 5" id="KW-0812">Transmembrane</keyword>
<evidence type="ECO:0000259" key="6">
    <source>
        <dbReference type="Pfam" id="PF04932"/>
    </source>
</evidence>
<dbReference type="Proteomes" id="UP000176988">
    <property type="component" value="Unassembled WGS sequence"/>
</dbReference>
<feature type="transmembrane region" description="Helical" evidence="5">
    <location>
        <begin position="80"/>
        <end position="99"/>
    </location>
</feature>
<name>A0A1F7WBI2_9BACT</name>
<comment type="subcellular location">
    <subcellularLocation>
        <location evidence="1">Membrane</location>
        <topology evidence="1">Multi-pass membrane protein</topology>
    </subcellularLocation>
</comment>
<feature type="domain" description="O-antigen ligase-related" evidence="6">
    <location>
        <begin position="228"/>
        <end position="373"/>
    </location>
</feature>
<dbReference type="Pfam" id="PF04932">
    <property type="entry name" value="Wzy_C"/>
    <property type="match status" value="1"/>
</dbReference>
<feature type="transmembrane region" description="Helical" evidence="5">
    <location>
        <begin position="392"/>
        <end position="411"/>
    </location>
</feature>
<gene>
    <name evidence="7" type="ORF">A2480_03700</name>
</gene>
<evidence type="ECO:0000313" key="7">
    <source>
        <dbReference type="EMBL" id="OGM00143.1"/>
    </source>
</evidence>
<feature type="transmembrane region" description="Helical" evidence="5">
    <location>
        <begin position="219"/>
        <end position="236"/>
    </location>
</feature>
<evidence type="ECO:0000256" key="1">
    <source>
        <dbReference type="ARBA" id="ARBA00004141"/>
    </source>
</evidence>
<dbReference type="AlphaFoldDB" id="A0A1F7WBI2"/>
<reference evidence="7 8" key="1">
    <citation type="journal article" date="2016" name="Nat. Commun.">
        <title>Thousands of microbial genomes shed light on interconnected biogeochemical processes in an aquifer system.</title>
        <authorList>
            <person name="Anantharaman K."/>
            <person name="Brown C.T."/>
            <person name="Hug L.A."/>
            <person name="Sharon I."/>
            <person name="Castelle C.J."/>
            <person name="Probst A.J."/>
            <person name="Thomas B.C."/>
            <person name="Singh A."/>
            <person name="Wilkins M.J."/>
            <person name="Karaoz U."/>
            <person name="Brodie E.L."/>
            <person name="Williams K.H."/>
            <person name="Hubbard S.S."/>
            <person name="Banfield J.F."/>
        </authorList>
    </citation>
    <scope>NUCLEOTIDE SEQUENCE [LARGE SCALE GENOMIC DNA]</scope>
</reference>
<dbReference type="STRING" id="1802424.A2480_03700"/>
<dbReference type="EMBL" id="MGFG01000034">
    <property type="protein sequence ID" value="OGM00143.1"/>
    <property type="molecule type" value="Genomic_DNA"/>
</dbReference>
<feature type="transmembrane region" description="Helical" evidence="5">
    <location>
        <begin position="12"/>
        <end position="34"/>
    </location>
</feature>
<evidence type="ECO:0000313" key="8">
    <source>
        <dbReference type="Proteomes" id="UP000176988"/>
    </source>
</evidence>